<comment type="caution">
    <text evidence="3">The sequence shown here is derived from an EMBL/GenBank/DDBJ whole genome shotgun (WGS) entry which is preliminary data.</text>
</comment>
<evidence type="ECO:0000259" key="2">
    <source>
        <dbReference type="Pfam" id="PF03703"/>
    </source>
</evidence>
<evidence type="ECO:0000256" key="1">
    <source>
        <dbReference type="SAM" id="Phobius"/>
    </source>
</evidence>
<evidence type="ECO:0000313" key="4">
    <source>
        <dbReference type="Proteomes" id="UP000228711"/>
    </source>
</evidence>
<keyword evidence="1" id="KW-1133">Transmembrane helix</keyword>
<name>A0A2H0YVS3_9BACT</name>
<feature type="transmembrane region" description="Helical" evidence="1">
    <location>
        <begin position="28"/>
        <end position="47"/>
    </location>
</feature>
<dbReference type="AlphaFoldDB" id="A0A2H0YVS3"/>
<accession>A0A2H0YVS3</accession>
<sequence>MSQSYLERQLRDGEELLTIVRRSPIAHIWGWVSGTFSIIAGFFFLYPLIHQGLWGRIGLLLLLLGGTFILVRTIILNRMNIFVLTSERVVDIDQQGMFSRVVSECLYQNIQEMSFCVTGVMGTLLHVGTLMIHTAGDRADLHITSIKDPQHVQELISKIQKKISTTSEKDMSATELVHLIDKIRSHVDLVDEPKKTDRKPKKLS</sequence>
<feature type="transmembrane region" description="Helical" evidence="1">
    <location>
        <begin position="53"/>
        <end position="71"/>
    </location>
</feature>
<proteinExistence type="predicted"/>
<protein>
    <recommendedName>
        <fullName evidence="2">YdbS-like PH domain-containing protein</fullName>
    </recommendedName>
</protein>
<dbReference type="Pfam" id="PF03703">
    <property type="entry name" value="bPH_2"/>
    <property type="match status" value="1"/>
</dbReference>
<organism evidence="3 4">
    <name type="scientific">Candidatus Kerfeldbacteria bacterium CG08_land_8_20_14_0_20_42_7</name>
    <dbReference type="NCBI Taxonomy" id="2014245"/>
    <lineage>
        <taxon>Bacteria</taxon>
        <taxon>Candidatus Kerfeldiibacteriota</taxon>
    </lineage>
</organism>
<evidence type="ECO:0000313" key="3">
    <source>
        <dbReference type="EMBL" id="PIS41842.1"/>
    </source>
</evidence>
<reference evidence="4" key="1">
    <citation type="submission" date="2017-09" db="EMBL/GenBank/DDBJ databases">
        <title>Depth-based differentiation of microbial function through sediment-hosted aquifers and enrichment of novel symbionts in the deep terrestrial subsurface.</title>
        <authorList>
            <person name="Probst A.J."/>
            <person name="Ladd B."/>
            <person name="Jarett J.K."/>
            <person name="Geller-Mcgrath D.E."/>
            <person name="Sieber C.M.K."/>
            <person name="Emerson J.B."/>
            <person name="Anantharaman K."/>
            <person name="Thomas B.C."/>
            <person name="Malmstrom R."/>
            <person name="Stieglmeier M."/>
            <person name="Klingl A."/>
            <person name="Woyke T."/>
            <person name="Ryan C.M."/>
            <person name="Banfield J.F."/>
        </authorList>
    </citation>
    <scope>NUCLEOTIDE SEQUENCE [LARGE SCALE GENOMIC DNA]</scope>
</reference>
<dbReference type="Proteomes" id="UP000228711">
    <property type="component" value="Unassembled WGS sequence"/>
</dbReference>
<dbReference type="EMBL" id="PEXV01000036">
    <property type="protein sequence ID" value="PIS41842.1"/>
    <property type="molecule type" value="Genomic_DNA"/>
</dbReference>
<gene>
    <name evidence="3" type="ORF">COT25_00910</name>
</gene>
<feature type="domain" description="YdbS-like PH" evidence="2">
    <location>
        <begin position="94"/>
        <end position="156"/>
    </location>
</feature>
<keyword evidence="1" id="KW-0812">Transmembrane</keyword>
<dbReference type="InterPro" id="IPR005182">
    <property type="entry name" value="YdbS-like_PH"/>
</dbReference>
<keyword evidence="1" id="KW-0472">Membrane</keyword>